<name>E3M4M0_CAERE</name>
<dbReference type="FunCoup" id="E3M4M0">
    <property type="interactions" value="12"/>
</dbReference>
<keyword evidence="1" id="KW-0812">Transmembrane</keyword>
<proteinExistence type="predicted"/>
<dbReference type="AlphaFoldDB" id="E3M4M0"/>
<dbReference type="PANTHER" id="PTHR47754">
    <property type="entry name" value="SERPENTINE RECEPTOR, CLASS X-RELATED"/>
    <property type="match status" value="1"/>
</dbReference>
<gene>
    <name evidence="3" type="primary">Cre-srx-114</name>
    <name evidence="3" type="ORF">CRE_11947</name>
</gene>
<evidence type="ECO:0000313" key="3">
    <source>
        <dbReference type="EMBL" id="EFO91398.1"/>
    </source>
</evidence>
<dbReference type="EMBL" id="DS268424">
    <property type="protein sequence ID" value="EFO91398.1"/>
    <property type="molecule type" value="Genomic_DNA"/>
</dbReference>
<dbReference type="InParanoid" id="E3M4M0"/>
<dbReference type="HOGENOM" id="CLU_070417_0_0_1"/>
<dbReference type="OrthoDB" id="5818191at2759"/>
<feature type="transmembrane region" description="Helical" evidence="1">
    <location>
        <begin position="6"/>
        <end position="34"/>
    </location>
</feature>
<keyword evidence="1" id="KW-1133">Transmembrane helix</keyword>
<evidence type="ECO:0000256" key="1">
    <source>
        <dbReference type="SAM" id="Phobius"/>
    </source>
</evidence>
<reference evidence="3" key="1">
    <citation type="submission" date="2007-07" db="EMBL/GenBank/DDBJ databases">
        <title>PCAP assembly of the Caenorhabditis remanei genome.</title>
        <authorList>
            <consortium name="The Caenorhabditis remanei Sequencing Consortium"/>
            <person name="Wilson R.K."/>
        </authorList>
    </citation>
    <scope>NUCLEOTIDE SEQUENCE [LARGE SCALE GENOMIC DNA]</scope>
    <source>
        <strain evidence="3">PB4641</strain>
    </source>
</reference>
<dbReference type="Gene3D" id="1.20.1070.10">
    <property type="entry name" value="Rhodopsin 7-helix transmembrane proteins"/>
    <property type="match status" value="1"/>
</dbReference>
<dbReference type="Pfam" id="PF10328">
    <property type="entry name" value="7TM_GPCR_Srx"/>
    <property type="match status" value="1"/>
</dbReference>
<dbReference type="Proteomes" id="UP000008281">
    <property type="component" value="Unassembled WGS sequence"/>
</dbReference>
<dbReference type="OMA" id="MANNIIC"/>
<feature type="domain" description="7TM GPCR serpentine receptor class x (Srx)" evidence="2">
    <location>
        <begin position="16"/>
        <end position="289"/>
    </location>
</feature>
<sequence length="338" mass="38627">MEESSLRIIAATMMLLTSLIGITFNLTIAISLFAKFRLNSGFLVICMVKSMANNIICVGCLVWPVPITYLNFYYLPEFYNVLAGQIIGWFAWSYSPTTQILLAGNRVMAVYFPQSYHAKYKYSPNRIFLSFIFVLSITISIPGFMNGCSFVFQLELISWVPESTICSSRLSLFFTHFAFSMSFISNTFNVIVFLKLVSDAVSSLFRFTGNVIKFQKTAKVSSVQHLNRQRRNRRMLFQSVCQDLIIAVDTFNTTYAWSFYPALWFQFLVCSYSRILARTLEGLVMILINESIREAIRTKVFMKTKQTIISETPATSTLASHSKNIVASNRLFSVRINH</sequence>
<evidence type="ECO:0000259" key="2">
    <source>
        <dbReference type="Pfam" id="PF10328"/>
    </source>
</evidence>
<feature type="transmembrane region" description="Helical" evidence="1">
    <location>
        <begin position="86"/>
        <end position="107"/>
    </location>
</feature>
<organism evidence="4">
    <name type="scientific">Caenorhabditis remanei</name>
    <name type="common">Caenorhabditis vulgaris</name>
    <dbReference type="NCBI Taxonomy" id="31234"/>
    <lineage>
        <taxon>Eukaryota</taxon>
        <taxon>Metazoa</taxon>
        <taxon>Ecdysozoa</taxon>
        <taxon>Nematoda</taxon>
        <taxon>Chromadorea</taxon>
        <taxon>Rhabditida</taxon>
        <taxon>Rhabditina</taxon>
        <taxon>Rhabditomorpha</taxon>
        <taxon>Rhabditoidea</taxon>
        <taxon>Rhabditidae</taxon>
        <taxon>Peloderinae</taxon>
        <taxon>Caenorhabditis</taxon>
    </lineage>
</organism>
<dbReference type="InterPro" id="IPR019430">
    <property type="entry name" value="7TM_GPCR_serpentine_rcpt_Srx"/>
</dbReference>
<feature type="transmembrane region" description="Helical" evidence="1">
    <location>
        <begin position="55"/>
        <end position="74"/>
    </location>
</feature>
<feature type="transmembrane region" description="Helical" evidence="1">
    <location>
        <begin position="172"/>
        <end position="197"/>
    </location>
</feature>
<feature type="transmembrane region" description="Helical" evidence="1">
    <location>
        <begin position="127"/>
        <end position="152"/>
    </location>
</feature>
<dbReference type="PANTHER" id="PTHR47754:SF3">
    <property type="entry name" value="7TM GPCR SERPENTINE RECEPTOR CLASS X (SRX) DOMAIN-CONTAINING PROTEIN"/>
    <property type="match status" value="1"/>
</dbReference>
<protein>
    <submittedName>
        <fullName evidence="3">CRE-SRX-114 protein</fullName>
    </submittedName>
</protein>
<dbReference type="SUPFAM" id="SSF81321">
    <property type="entry name" value="Family A G protein-coupled receptor-like"/>
    <property type="match status" value="1"/>
</dbReference>
<accession>E3M4M0</accession>
<dbReference type="eggNOG" id="ENOG502TGSB">
    <property type="taxonomic scope" value="Eukaryota"/>
</dbReference>
<evidence type="ECO:0000313" key="4">
    <source>
        <dbReference type="Proteomes" id="UP000008281"/>
    </source>
</evidence>
<keyword evidence="1" id="KW-0472">Membrane</keyword>
<keyword evidence="4" id="KW-1185">Reference proteome</keyword>